<feature type="compositionally biased region" description="Basic residues" evidence="8">
    <location>
        <begin position="1"/>
        <end position="22"/>
    </location>
</feature>
<keyword evidence="10" id="KW-1185">Reference proteome</keyword>
<dbReference type="GO" id="GO:0005654">
    <property type="term" value="C:nucleoplasm"/>
    <property type="evidence" value="ECO:0007669"/>
    <property type="project" value="TreeGrafter"/>
</dbReference>
<keyword evidence="7" id="KW-0539">Nucleus</keyword>
<evidence type="ECO:0000256" key="8">
    <source>
        <dbReference type="SAM" id="MobiDB-lite"/>
    </source>
</evidence>
<protein>
    <submittedName>
        <fullName evidence="9">Protein HEXIM1</fullName>
    </submittedName>
</protein>
<accession>A0A9Q1BZP8</accession>
<dbReference type="Gene3D" id="6.10.250.2910">
    <property type="match status" value="1"/>
</dbReference>
<comment type="caution">
    <text evidence="9">The sequence shown here is derived from an EMBL/GenBank/DDBJ whole genome shotgun (WGS) entry which is preliminary data.</text>
</comment>
<keyword evidence="4" id="KW-0805">Transcription regulation</keyword>
<evidence type="ECO:0000256" key="3">
    <source>
        <dbReference type="ARBA" id="ARBA00022491"/>
    </source>
</evidence>
<evidence type="ECO:0000313" key="9">
    <source>
        <dbReference type="EMBL" id="KAJ8035529.1"/>
    </source>
</evidence>
<dbReference type="GO" id="GO:0000122">
    <property type="term" value="P:negative regulation of transcription by RNA polymerase II"/>
    <property type="evidence" value="ECO:0007669"/>
    <property type="project" value="InterPro"/>
</dbReference>
<feature type="region of interest" description="Disordered" evidence="8">
    <location>
        <begin position="1"/>
        <end position="61"/>
    </location>
</feature>
<evidence type="ECO:0000256" key="4">
    <source>
        <dbReference type="ARBA" id="ARBA00023015"/>
    </source>
</evidence>
<dbReference type="GO" id="GO:0005737">
    <property type="term" value="C:cytoplasm"/>
    <property type="evidence" value="ECO:0007669"/>
    <property type="project" value="InterPro"/>
</dbReference>
<proteinExistence type="inferred from homology"/>
<keyword evidence="6" id="KW-0804">Transcription</keyword>
<organism evidence="9 10">
    <name type="scientific">Holothuria leucospilota</name>
    <name type="common">Black long sea cucumber</name>
    <name type="synonym">Mertensiothuria leucospilota</name>
    <dbReference type="NCBI Taxonomy" id="206669"/>
    <lineage>
        <taxon>Eukaryota</taxon>
        <taxon>Metazoa</taxon>
        <taxon>Echinodermata</taxon>
        <taxon>Eleutherozoa</taxon>
        <taxon>Echinozoa</taxon>
        <taxon>Holothuroidea</taxon>
        <taxon>Aspidochirotacea</taxon>
        <taxon>Aspidochirotida</taxon>
        <taxon>Holothuriidae</taxon>
        <taxon>Holothuria</taxon>
    </lineage>
</organism>
<dbReference type="PANTHER" id="PTHR13469">
    <property type="entry name" value="HEXAMETHYLENE BISACETAMIDE INDUCIBLE 1"/>
    <property type="match status" value="1"/>
</dbReference>
<dbReference type="GO" id="GO:0000390">
    <property type="term" value="P:spliceosomal complex disassembly"/>
    <property type="evidence" value="ECO:0007669"/>
    <property type="project" value="InterPro"/>
</dbReference>
<dbReference type="EMBL" id="JAIZAY010000009">
    <property type="protein sequence ID" value="KAJ8035529.1"/>
    <property type="molecule type" value="Genomic_DNA"/>
</dbReference>
<keyword evidence="5" id="KW-0175">Coiled coil</keyword>
<gene>
    <name evidence="9" type="ORF">HOLleu_19241</name>
</gene>
<feature type="compositionally biased region" description="Basic and acidic residues" evidence="8">
    <location>
        <begin position="139"/>
        <end position="158"/>
    </location>
</feature>
<dbReference type="PRINTS" id="PR02094">
    <property type="entry name" value="HEXIMFAMILY"/>
</dbReference>
<evidence type="ECO:0000313" key="10">
    <source>
        <dbReference type="Proteomes" id="UP001152320"/>
    </source>
</evidence>
<evidence type="ECO:0000256" key="5">
    <source>
        <dbReference type="ARBA" id="ARBA00023054"/>
    </source>
</evidence>
<evidence type="ECO:0000256" key="6">
    <source>
        <dbReference type="ARBA" id="ARBA00023163"/>
    </source>
</evidence>
<feature type="region of interest" description="Disordered" evidence="8">
    <location>
        <begin position="139"/>
        <end position="188"/>
    </location>
</feature>
<dbReference type="OrthoDB" id="10058500at2759"/>
<comment type="subcellular location">
    <subcellularLocation>
        <location evidence="1">Nucleus</location>
    </subcellularLocation>
</comment>
<dbReference type="Proteomes" id="UP001152320">
    <property type="component" value="Chromosome 9"/>
</dbReference>
<dbReference type="Pfam" id="PF15313">
    <property type="entry name" value="HEXIM"/>
    <property type="match status" value="1"/>
</dbReference>
<dbReference type="GO" id="GO:0004861">
    <property type="term" value="F:cyclin-dependent protein serine/threonine kinase inhibitor activity"/>
    <property type="evidence" value="ECO:0007669"/>
    <property type="project" value="InterPro"/>
</dbReference>
<dbReference type="GO" id="GO:0097322">
    <property type="term" value="F:7SK snRNA binding"/>
    <property type="evidence" value="ECO:0007669"/>
    <property type="project" value="TreeGrafter"/>
</dbReference>
<evidence type="ECO:0000256" key="2">
    <source>
        <dbReference type="ARBA" id="ARBA00008409"/>
    </source>
</evidence>
<dbReference type="GO" id="GO:0071008">
    <property type="term" value="C:U2-type post-mRNA release spliceosomal complex"/>
    <property type="evidence" value="ECO:0007669"/>
    <property type="project" value="InterPro"/>
</dbReference>
<name>A0A9Q1BZP8_HOLLE</name>
<dbReference type="PANTHER" id="PTHR13469:SF8">
    <property type="entry name" value="HEXIM P-TEFB COMPLEX SUBUNIT 1"/>
    <property type="match status" value="1"/>
</dbReference>
<dbReference type="InterPro" id="IPR024872">
    <property type="entry name" value="HEXIM"/>
</dbReference>
<feature type="compositionally biased region" description="Basic and acidic residues" evidence="8">
    <location>
        <begin position="27"/>
        <end position="42"/>
    </location>
</feature>
<reference evidence="9" key="1">
    <citation type="submission" date="2021-10" db="EMBL/GenBank/DDBJ databases">
        <title>Tropical sea cucumber genome reveals ecological adaptation and Cuvierian tubules defense mechanism.</title>
        <authorList>
            <person name="Chen T."/>
        </authorList>
    </citation>
    <scope>NUCLEOTIDE SEQUENCE</scope>
    <source>
        <strain evidence="9">Nanhai2018</strain>
        <tissue evidence="9">Muscle</tissue>
    </source>
</reference>
<keyword evidence="3" id="KW-0678">Repressor</keyword>
<sequence>MPAHQRRKRRRRNHPRRPKYKPYIKLSWEERMERDEAESERATRRRANRPTPYNTTQFLMEDHKADTPDLSALAETNDNDTSEEIFEEDFRNGEYLEKNFSAVYDEVQSERLQSMSKEQLVNEVLALSKRVAELEESQRKLKIEHGIETASKGDEKESNSSIISSRKEDLQVQKVKSPPRDYTPGLKT</sequence>
<evidence type="ECO:0000256" key="1">
    <source>
        <dbReference type="ARBA" id="ARBA00004123"/>
    </source>
</evidence>
<comment type="similarity">
    <text evidence="2">Belongs to the HEXIM family.</text>
</comment>
<evidence type="ECO:0000256" key="7">
    <source>
        <dbReference type="ARBA" id="ARBA00023242"/>
    </source>
</evidence>
<dbReference type="AlphaFoldDB" id="A0A9Q1BZP8"/>